<dbReference type="GO" id="GO:0046872">
    <property type="term" value="F:metal ion binding"/>
    <property type="evidence" value="ECO:0007669"/>
    <property type="project" value="UniProtKB-KW"/>
</dbReference>
<comment type="PTM">
    <text evidence="11">The Fe-S cluster can be nitrosylated by nitric oxide (NO).</text>
</comment>
<dbReference type="GO" id="GO:0045454">
    <property type="term" value="P:cell redox homeostasis"/>
    <property type="evidence" value="ECO:0007669"/>
    <property type="project" value="TreeGrafter"/>
</dbReference>
<dbReference type="GO" id="GO:0035731">
    <property type="term" value="F:dinitrosyl-iron complex binding"/>
    <property type="evidence" value="ECO:0007669"/>
    <property type="project" value="UniProtKB-UniRule"/>
</dbReference>
<name>A7A682_BIFAD</name>
<dbReference type="PROSITE" id="PS51674">
    <property type="entry name" value="4FE4S_WBL"/>
    <property type="match status" value="1"/>
</dbReference>
<dbReference type="AlphaFoldDB" id="A7A682"/>
<organism evidence="13 14">
    <name type="scientific">Bifidobacterium adolescentis L2-32</name>
    <dbReference type="NCBI Taxonomy" id="411481"/>
    <lineage>
        <taxon>Bacteria</taxon>
        <taxon>Bacillati</taxon>
        <taxon>Actinomycetota</taxon>
        <taxon>Actinomycetes</taxon>
        <taxon>Bifidobacteriales</taxon>
        <taxon>Bifidobacteriaceae</taxon>
        <taxon>Bifidobacterium</taxon>
    </lineage>
</organism>
<evidence type="ECO:0000259" key="12">
    <source>
        <dbReference type="PROSITE" id="PS51674"/>
    </source>
</evidence>
<keyword evidence="6 11" id="KW-0411">Iron-sulfur</keyword>
<accession>A7A682</accession>
<keyword evidence="10 11" id="KW-0804">Transcription</keyword>
<evidence type="ECO:0000256" key="2">
    <source>
        <dbReference type="ARBA" id="ARBA00006597"/>
    </source>
</evidence>
<sequence>MRIKGAHTIMGGLMWGVTDESSENPLAELWGLFKRDDDVSWQHKALCSQTDPEAFFPEKGGSTRDAKRVCAQCEVREQCLKWAIDHDERFGIWGGMSERERRRYKKEHKERA</sequence>
<feature type="binding site" evidence="11">
    <location>
        <position position="73"/>
    </location>
    <ligand>
        <name>[4Fe-4S] cluster</name>
        <dbReference type="ChEBI" id="CHEBI:49883"/>
    </ligand>
</feature>
<comment type="function">
    <text evidence="11">Acts as a transcriptional regulator. Probably redox-responsive. The apo- but not holo-form probably binds DNA.</text>
</comment>
<keyword evidence="3 11" id="KW-0004">4Fe-4S</keyword>
<dbReference type="PANTHER" id="PTHR38839:SF4">
    <property type="entry name" value="TRANSCRIPTIONAL REGULATOR WHIB"/>
    <property type="match status" value="1"/>
</dbReference>
<dbReference type="HAMAP" id="MF_01479">
    <property type="entry name" value="WhiB"/>
    <property type="match status" value="1"/>
</dbReference>
<comment type="PTM">
    <text evidence="11">Upon Fe-S cluster removal intramolecular disulfide bonds are formed.</text>
</comment>
<evidence type="ECO:0000256" key="5">
    <source>
        <dbReference type="ARBA" id="ARBA00023004"/>
    </source>
</evidence>
<evidence type="ECO:0000256" key="10">
    <source>
        <dbReference type="ARBA" id="ARBA00023163"/>
    </source>
</evidence>
<dbReference type="EMBL" id="AAXD02000028">
    <property type="protein sequence ID" value="EDN83070.1"/>
    <property type="molecule type" value="Genomic_DNA"/>
</dbReference>
<dbReference type="HOGENOM" id="CLU_106245_4_2_11"/>
<dbReference type="GO" id="GO:0045892">
    <property type="term" value="P:negative regulation of DNA-templated transcription"/>
    <property type="evidence" value="ECO:0007669"/>
    <property type="project" value="TreeGrafter"/>
</dbReference>
<dbReference type="InterPro" id="IPR034768">
    <property type="entry name" value="4FE4S_WBL"/>
</dbReference>
<feature type="binding site" evidence="11">
    <location>
        <position position="70"/>
    </location>
    <ligand>
        <name>[4Fe-4S] cluster</name>
        <dbReference type="ChEBI" id="CHEBI:49883"/>
    </ligand>
</feature>
<protein>
    <recommendedName>
        <fullName evidence="11">Transcriptional regulator WhiB</fullName>
    </recommendedName>
</protein>
<comment type="similarity">
    <text evidence="2 11">Belongs to the WhiB family.</text>
</comment>
<dbReference type="Pfam" id="PF02467">
    <property type="entry name" value="Whib"/>
    <property type="match status" value="1"/>
</dbReference>
<reference evidence="13 14" key="1">
    <citation type="submission" date="2007-04" db="EMBL/GenBank/DDBJ databases">
        <authorList>
            <person name="Fulton L."/>
            <person name="Clifton S."/>
            <person name="Fulton B."/>
            <person name="Xu J."/>
            <person name="Minx P."/>
            <person name="Pepin K.H."/>
            <person name="Johnson M."/>
            <person name="Thiruvilangam P."/>
            <person name="Bhonagiri V."/>
            <person name="Nash W.E."/>
            <person name="Mardis E.R."/>
            <person name="Wilson R.K."/>
        </authorList>
    </citation>
    <scope>NUCLEOTIDE SEQUENCE [LARGE SCALE GENOMIC DNA]</scope>
    <source>
        <strain evidence="13 14">L2-32</strain>
    </source>
</reference>
<comment type="subcellular location">
    <subcellularLocation>
        <location evidence="1 11">Cytoplasm</location>
    </subcellularLocation>
</comment>
<evidence type="ECO:0000256" key="7">
    <source>
        <dbReference type="ARBA" id="ARBA00023015"/>
    </source>
</evidence>
<feature type="binding site" evidence="11">
    <location>
        <position position="47"/>
    </location>
    <ligand>
        <name>[4Fe-4S] cluster</name>
        <dbReference type="ChEBI" id="CHEBI:49883"/>
    </ligand>
</feature>
<reference evidence="13 14" key="2">
    <citation type="submission" date="2007-05" db="EMBL/GenBank/DDBJ databases">
        <title>Draft genome sequence of Bifidobacterium adolescentis (L2-32).</title>
        <authorList>
            <person name="Sudarsanam P."/>
            <person name="Ley R."/>
            <person name="Guruge J."/>
            <person name="Turnbaugh P.J."/>
            <person name="Mahowald M."/>
            <person name="Liep D."/>
            <person name="Gordon J."/>
        </authorList>
    </citation>
    <scope>NUCLEOTIDE SEQUENCE [LARGE SCALE GENOMIC DNA]</scope>
    <source>
        <strain evidence="13 14">L2-32</strain>
    </source>
</reference>
<dbReference type="GO" id="GO:0047134">
    <property type="term" value="F:protein-disulfide reductase [NAD(P)H] activity"/>
    <property type="evidence" value="ECO:0007669"/>
    <property type="project" value="TreeGrafter"/>
</dbReference>
<evidence type="ECO:0000256" key="1">
    <source>
        <dbReference type="ARBA" id="ARBA00004496"/>
    </source>
</evidence>
<keyword evidence="8 11" id="KW-0238">DNA-binding</keyword>
<evidence type="ECO:0000313" key="14">
    <source>
        <dbReference type="Proteomes" id="UP000003773"/>
    </source>
</evidence>
<evidence type="ECO:0000256" key="11">
    <source>
        <dbReference type="HAMAP-Rule" id="MF_01479"/>
    </source>
</evidence>
<keyword evidence="9 11" id="KW-1015">Disulfide bond</keyword>
<feature type="domain" description="4Fe-4S Wbl-type" evidence="12">
    <location>
        <begin position="46"/>
        <end position="103"/>
    </location>
</feature>
<evidence type="ECO:0000256" key="3">
    <source>
        <dbReference type="ARBA" id="ARBA00022485"/>
    </source>
</evidence>
<evidence type="ECO:0000256" key="6">
    <source>
        <dbReference type="ARBA" id="ARBA00023014"/>
    </source>
</evidence>
<evidence type="ECO:0000256" key="4">
    <source>
        <dbReference type="ARBA" id="ARBA00022723"/>
    </source>
</evidence>
<keyword evidence="5 11" id="KW-0408">Iron</keyword>
<dbReference type="GO" id="GO:0003677">
    <property type="term" value="F:DNA binding"/>
    <property type="evidence" value="ECO:0007669"/>
    <property type="project" value="UniProtKB-UniRule"/>
</dbReference>
<keyword evidence="7 11" id="KW-0805">Transcription regulation</keyword>
<evidence type="ECO:0000313" key="13">
    <source>
        <dbReference type="EMBL" id="EDN83070.1"/>
    </source>
</evidence>
<keyword evidence="11" id="KW-0963">Cytoplasm</keyword>
<comment type="caution">
    <text evidence="13">The sequence shown here is derived from an EMBL/GenBank/DDBJ whole genome shotgun (WGS) entry which is preliminary data.</text>
</comment>
<keyword evidence="4 11" id="KW-0479">Metal-binding</keyword>
<evidence type="ECO:0000256" key="8">
    <source>
        <dbReference type="ARBA" id="ARBA00023125"/>
    </source>
</evidence>
<comment type="cofactor">
    <cofactor evidence="11">
        <name>[4Fe-4S] cluster</name>
        <dbReference type="ChEBI" id="CHEBI:49883"/>
    </cofactor>
    <text evidence="11">Binds 1 [4Fe-4S] cluster per subunit. Following nitrosylation of the [4Fe-4S] cluster binds 1 [4Fe-8(NO)] cluster per subunit.</text>
</comment>
<dbReference type="InterPro" id="IPR003482">
    <property type="entry name" value="Whib"/>
</dbReference>
<dbReference type="PANTHER" id="PTHR38839">
    <property type="entry name" value="TRANSCRIPTIONAL REGULATOR WHID-RELATED"/>
    <property type="match status" value="1"/>
</dbReference>
<gene>
    <name evidence="11" type="primary">whiB</name>
    <name evidence="13" type="ORF">BIFADO_01362</name>
</gene>
<dbReference type="GO" id="GO:0051539">
    <property type="term" value="F:4 iron, 4 sulfur cluster binding"/>
    <property type="evidence" value="ECO:0007669"/>
    <property type="project" value="UniProtKB-UniRule"/>
</dbReference>
<evidence type="ECO:0000256" key="9">
    <source>
        <dbReference type="ARBA" id="ARBA00023157"/>
    </source>
</evidence>
<dbReference type="Proteomes" id="UP000003773">
    <property type="component" value="Unassembled WGS sequence"/>
</dbReference>
<feature type="binding site" evidence="11">
    <location>
        <position position="79"/>
    </location>
    <ligand>
        <name>[4Fe-4S] cluster</name>
        <dbReference type="ChEBI" id="CHEBI:49883"/>
    </ligand>
</feature>
<dbReference type="GO" id="GO:0005737">
    <property type="term" value="C:cytoplasm"/>
    <property type="evidence" value="ECO:0007669"/>
    <property type="project" value="UniProtKB-SubCell"/>
</dbReference>
<proteinExistence type="inferred from homology"/>